<organism evidence="3 4">
    <name type="scientific">Jaapia argillacea MUCL 33604</name>
    <dbReference type="NCBI Taxonomy" id="933084"/>
    <lineage>
        <taxon>Eukaryota</taxon>
        <taxon>Fungi</taxon>
        <taxon>Dikarya</taxon>
        <taxon>Basidiomycota</taxon>
        <taxon>Agaricomycotina</taxon>
        <taxon>Agaricomycetes</taxon>
        <taxon>Agaricomycetidae</taxon>
        <taxon>Jaapiales</taxon>
        <taxon>Jaapiaceae</taxon>
        <taxon>Jaapia</taxon>
    </lineage>
</organism>
<dbReference type="OrthoDB" id="68056at2759"/>
<dbReference type="GO" id="GO:0032543">
    <property type="term" value="P:mitochondrial translation"/>
    <property type="evidence" value="ECO:0007669"/>
    <property type="project" value="TreeGrafter"/>
</dbReference>
<dbReference type="Proteomes" id="UP000027265">
    <property type="component" value="Unassembled WGS sequence"/>
</dbReference>
<proteinExistence type="inferred from homology"/>
<keyword evidence="1" id="KW-0030">Aminoacyl-tRNA synthetase</keyword>
<dbReference type="InterPro" id="IPR035684">
    <property type="entry name" value="ArgRS_core"/>
</dbReference>
<dbReference type="InterPro" id="IPR014729">
    <property type="entry name" value="Rossmann-like_a/b/a_fold"/>
</dbReference>
<dbReference type="HOGENOM" id="CLU_006406_4_0_1"/>
<reference evidence="4" key="1">
    <citation type="journal article" date="2014" name="Proc. Natl. Acad. Sci. U.S.A.">
        <title>Extensive sampling of basidiomycete genomes demonstrates inadequacy of the white-rot/brown-rot paradigm for wood decay fungi.</title>
        <authorList>
            <person name="Riley R."/>
            <person name="Salamov A.A."/>
            <person name="Brown D.W."/>
            <person name="Nagy L.G."/>
            <person name="Floudas D."/>
            <person name="Held B.W."/>
            <person name="Levasseur A."/>
            <person name="Lombard V."/>
            <person name="Morin E."/>
            <person name="Otillar R."/>
            <person name="Lindquist E.A."/>
            <person name="Sun H."/>
            <person name="LaButti K.M."/>
            <person name="Schmutz J."/>
            <person name="Jabbour D."/>
            <person name="Luo H."/>
            <person name="Baker S.E."/>
            <person name="Pisabarro A.G."/>
            <person name="Walton J.D."/>
            <person name="Blanchette R.A."/>
            <person name="Henrissat B."/>
            <person name="Martin F."/>
            <person name="Cullen D."/>
            <person name="Hibbett D.S."/>
            <person name="Grigoriev I.V."/>
        </authorList>
    </citation>
    <scope>NUCLEOTIDE SEQUENCE [LARGE SCALE GENOMIC DNA]</scope>
    <source>
        <strain evidence="4">MUCL 33604</strain>
    </source>
</reference>
<keyword evidence="1" id="KW-0547">Nucleotide-binding</keyword>
<evidence type="ECO:0000256" key="1">
    <source>
        <dbReference type="RuleBase" id="RU363038"/>
    </source>
</evidence>
<protein>
    <recommendedName>
        <fullName evidence="2">Arginyl-tRNA synthetase catalytic core domain-containing protein</fullName>
    </recommendedName>
</protein>
<evidence type="ECO:0000313" key="4">
    <source>
        <dbReference type="Proteomes" id="UP000027265"/>
    </source>
</evidence>
<name>A0A067PVH5_9AGAM</name>
<keyword evidence="1" id="KW-0436">Ligase</keyword>
<dbReference type="SUPFAM" id="SSF47323">
    <property type="entry name" value="Anticodon-binding domain of a subclass of class I aminoacyl-tRNA synthetases"/>
    <property type="match status" value="1"/>
</dbReference>
<dbReference type="Gene3D" id="3.40.50.620">
    <property type="entry name" value="HUPs"/>
    <property type="match status" value="1"/>
</dbReference>
<dbReference type="EMBL" id="KL197729">
    <property type="protein sequence ID" value="KDQ54331.1"/>
    <property type="molecule type" value="Genomic_DNA"/>
</dbReference>
<dbReference type="InParanoid" id="A0A067PVH5"/>
<dbReference type="InterPro" id="IPR009080">
    <property type="entry name" value="tRNAsynth_Ia_anticodon-bd"/>
</dbReference>
<feature type="domain" description="Arginyl-tRNA synthetase catalytic core" evidence="2">
    <location>
        <begin position="3"/>
        <end position="189"/>
    </location>
</feature>
<dbReference type="STRING" id="933084.A0A067PVH5"/>
<keyword evidence="1" id="KW-0067">ATP-binding</keyword>
<dbReference type="Pfam" id="PF00750">
    <property type="entry name" value="tRNA-synt_1d"/>
    <property type="match status" value="1"/>
</dbReference>
<dbReference type="GO" id="GO:0006420">
    <property type="term" value="P:arginyl-tRNA aminoacylation"/>
    <property type="evidence" value="ECO:0007669"/>
    <property type="project" value="InterPro"/>
</dbReference>
<dbReference type="SUPFAM" id="SSF52374">
    <property type="entry name" value="Nucleotidylyl transferase"/>
    <property type="match status" value="1"/>
</dbReference>
<dbReference type="AlphaFoldDB" id="A0A067PVH5"/>
<accession>A0A067PVH5</accession>
<dbReference type="PANTHER" id="PTHR11956:SF11">
    <property type="entry name" value="ARGININE--TRNA LIGASE, MITOCHONDRIAL-RELATED"/>
    <property type="match status" value="1"/>
</dbReference>
<dbReference type="GO" id="GO:0004814">
    <property type="term" value="F:arginine-tRNA ligase activity"/>
    <property type="evidence" value="ECO:0007669"/>
    <property type="project" value="InterPro"/>
</dbReference>
<dbReference type="InterPro" id="IPR001278">
    <property type="entry name" value="Arg-tRNA-ligase"/>
</dbReference>
<dbReference type="PANTHER" id="PTHR11956">
    <property type="entry name" value="ARGINYL-TRNA SYNTHETASE"/>
    <property type="match status" value="1"/>
</dbReference>
<keyword evidence="4" id="KW-1185">Reference proteome</keyword>
<evidence type="ECO:0000259" key="2">
    <source>
        <dbReference type="Pfam" id="PF00750"/>
    </source>
</evidence>
<dbReference type="Gene3D" id="1.10.730.10">
    <property type="entry name" value="Isoleucyl-tRNA Synthetase, Domain 1"/>
    <property type="match status" value="1"/>
</dbReference>
<dbReference type="GO" id="GO:0005524">
    <property type="term" value="F:ATP binding"/>
    <property type="evidence" value="ECO:0007669"/>
    <property type="project" value="UniProtKB-KW"/>
</dbReference>
<comment type="similarity">
    <text evidence="1">Belongs to the class-I aminoacyl-tRNA synthetase family.</text>
</comment>
<dbReference type="GO" id="GO:0005739">
    <property type="term" value="C:mitochondrion"/>
    <property type="evidence" value="ECO:0007669"/>
    <property type="project" value="TreeGrafter"/>
</dbReference>
<keyword evidence="1" id="KW-0648">Protein biosynthesis</keyword>
<evidence type="ECO:0000313" key="3">
    <source>
        <dbReference type="EMBL" id="KDQ54331.1"/>
    </source>
</evidence>
<gene>
    <name evidence="3" type="ORF">JAAARDRAFT_196685</name>
</gene>
<sequence length="269" mass="30279">MEWAVGRLEELGLVSDVDGAKLVDLEKWKLGKAVLRKKGSSFLSFFRLAIPPSSDRRNRDLPNPRHRRRKQTLHHLQIRQNDLRSSSQQDLHLSQFFKILSLLSLPSASTLEHVSYGMVLGMSTRKGTVVFLDQIIKEAGNVMLEQMMKNEEKYKAVEDPEGVCREIGITGIKIQDMAAKRINNFNFNWDGMKSFEGDTGPYLQYAHVGLSSISRKNPSLLPLPSSSLISPSLLTEPQAREIIFLLGTYPDVVKTAPKTRTKRSGDVCV</sequence>